<evidence type="ECO:0000256" key="1">
    <source>
        <dbReference type="ARBA" id="ARBA00022490"/>
    </source>
</evidence>
<dbReference type="Proteomes" id="UP001321475">
    <property type="component" value="Chromosome"/>
</dbReference>
<evidence type="ECO:0000256" key="5">
    <source>
        <dbReference type="ARBA" id="ARBA00022691"/>
    </source>
</evidence>
<feature type="domain" description="Tetrapyrrole methylase" evidence="7">
    <location>
        <begin position="2"/>
        <end position="55"/>
    </location>
</feature>
<evidence type="ECO:0000256" key="3">
    <source>
        <dbReference type="ARBA" id="ARBA00022603"/>
    </source>
</evidence>
<feature type="region of interest" description="Disordered" evidence="6">
    <location>
        <begin position="57"/>
        <end position="96"/>
    </location>
</feature>
<protein>
    <recommendedName>
        <fullName evidence="7">Tetrapyrrole methylase domain-containing protein</fullName>
    </recommendedName>
</protein>
<proteinExistence type="predicted"/>
<dbReference type="InterPro" id="IPR035996">
    <property type="entry name" value="4pyrrol_Methylase_sf"/>
</dbReference>
<keyword evidence="9" id="KW-1185">Reference proteome</keyword>
<evidence type="ECO:0000256" key="2">
    <source>
        <dbReference type="ARBA" id="ARBA00022552"/>
    </source>
</evidence>
<organism evidence="8 9">
    <name type="scientific">Paraoerskovia sediminicola</name>
    <dbReference type="NCBI Taxonomy" id="1138587"/>
    <lineage>
        <taxon>Bacteria</taxon>
        <taxon>Bacillati</taxon>
        <taxon>Actinomycetota</taxon>
        <taxon>Actinomycetes</taxon>
        <taxon>Micrococcales</taxon>
        <taxon>Cellulomonadaceae</taxon>
        <taxon>Paraoerskovia</taxon>
    </lineage>
</organism>
<dbReference type="SUPFAM" id="SSF53790">
    <property type="entry name" value="Tetrapyrrole methylase"/>
    <property type="match status" value="1"/>
</dbReference>
<sequence>MVAVVTDAGMPSVSDPGYRIVTRAIERGLAVTAAPGPSAVLTALALSGLPTDRFSFEGFAPRKPGSGPGRSRRSRASPGRWCSSRPRTASPTRSPR</sequence>
<keyword evidence="1" id="KW-0963">Cytoplasm</keyword>
<keyword evidence="5" id="KW-0949">S-adenosyl-L-methionine</keyword>
<dbReference type="PANTHER" id="PTHR46111:SF1">
    <property type="entry name" value="RIBOSOMAL RNA SMALL SUBUNIT METHYLTRANSFERASE I"/>
    <property type="match status" value="1"/>
</dbReference>
<evidence type="ECO:0000256" key="6">
    <source>
        <dbReference type="SAM" id="MobiDB-lite"/>
    </source>
</evidence>
<dbReference type="Gene3D" id="3.40.1010.10">
    <property type="entry name" value="Cobalt-precorrin-4 Transmethylase, Domain 1"/>
    <property type="match status" value="1"/>
</dbReference>
<keyword evidence="2" id="KW-0698">rRNA processing</keyword>
<keyword evidence="3" id="KW-0489">Methyltransferase</keyword>
<dbReference type="EMBL" id="AP027729">
    <property type="protein sequence ID" value="BDZ42704.1"/>
    <property type="molecule type" value="Genomic_DNA"/>
</dbReference>
<dbReference type="PANTHER" id="PTHR46111">
    <property type="entry name" value="RIBOSOMAL RNA SMALL SUBUNIT METHYLTRANSFERASE I"/>
    <property type="match status" value="1"/>
</dbReference>
<name>A0ABM8G3N8_9CELL</name>
<dbReference type="Gene3D" id="3.30.950.10">
    <property type="entry name" value="Methyltransferase, Cobalt-precorrin-4 Transmethylase, Domain 2"/>
    <property type="match status" value="1"/>
</dbReference>
<dbReference type="InterPro" id="IPR008189">
    <property type="entry name" value="rRNA_ssu_MeTfrase_I"/>
</dbReference>
<dbReference type="InterPro" id="IPR014776">
    <property type="entry name" value="4pyrrole_Mease_sub2"/>
</dbReference>
<evidence type="ECO:0000259" key="7">
    <source>
        <dbReference type="Pfam" id="PF00590"/>
    </source>
</evidence>
<reference evidence="9" key="1">
    <citation type="journal article" date="2019" name="Int. J. Syst. Evol. Microbiol.">
        <title>The Global Catalogue of Microorganisms (GCM) 10K type strain sequencing project: providing services to taxonomists for standard genome sequencing and annotation.</title>
        <authorList>
            <consortium name="The Broad Institute Genomics Platform"/>
            <consortium name="The Broad Institute Genome Sequencing Center for Infectious Disease"/>
            <person name="Wu L."/>
            <person name="Ma J."/>
        </authorList>
    </citation>
    <scope>NUCLEOTIDE SEQUENCE [LARGE SCALE GENOMIC DNA]</scope>
    <source>
        <strain evidence="9">NBRC 108565</strain>
    </source>
</reference>
<gene>
    <name evidence="8" type="ORF">GCM10025865_20030</name>
</gene>
<evidence type="ECO:0000256" key="4">
    <source>
        <dbReference type="ARBA" id="ARBA00022679"/>
    </source>
</evidence>
<keyword evidence="4" id="KW-0808">Transferase</keyword>
<dbReference type="InterPro" id="IPR014777">
    <property type="entry name" value="4pyrrole_Mease_sub1"/>
</dbReference>
<dbReference type="InterPro" id="IPR000878">
    <property type="entry name" value="4pyrrol_Mease"/>
</dbReference>
<evidence type="ECO:0000313" key="8">
    <source>
        <dbReference type="EMBL" id="BDZ42704.1"/>
    </source>
</evidence>
<accession>A0ABM8G3N8</accession>
<dbReference type="Pfam" id="PF00590">
    <property type="entry name" value="TP_methylase"/>
    <property type="match status" value="1"/>
</dbReference>
<feature type="compositionally biased region" description="Low complexity" evidence="6">
    <location>
        <begin position="76"/>
        <end position="96"/>
    </location>
</feature>
<evidence type="ECO:0000313" key="9">
    <source>
        <dbReference type="Proteomes" id="UP001321475"/>
    </source>
</evidence>